<organism evidence="1">
    <name type="scientific">Gallibacterium anatis</name>
    <dbReference type="NCBI Taxonomy" id="750"/>
    <lineage>
        <taxon>Bacteria</taxon>
        <taxon>Pseudomonadati</taxon>
        <taxon>Pseudomonadota</taxon>
        <taxon>Gammaproteobacteria</taxon>
        <taxon>Pasteurellales</taxon>
        <taxon>Pasteurellaceae</taxon>
        <taxon>Gallibacterium</taxon>
    </lineage>
</organism>
<name>A0A930UVR0_9PAST</name>
<accession>A0A930UVR0</accession>
<sequence length="132" mass="15577">METLREQRDEIAEQFAQVSFDVQKCQRLHQQLSQFVGSHLALAFEVDPEELMKEVQQQRTDVERELAAFTDPRAATVRSQIADIRQQLQRRKLLPHLSLLESDDLEQPLRLFKTVGHCRRERYFCAAKRKLD</sequence>
<gene>
    <name evidence="1" type="ORF">INT80_14345</name>
</gene>
<proteinExistence type="predicted"/>
<comment type="caution">
    <text evidence="1">The sequence shown here is derived from an EMBL/GenBank/DDBJ whole genome shotgun (WGS) entry which is preliminary data.</text>
</comment>
<dbReference type="EMBL" id="JADION010000053">
    <property type="protein sequence ID" value="MBF4103089.1"/>
    <property type="molecule type" value="Genomic_DNA"/>
</dbReference>
<evidence type="ECO:0000313" key="1">
    <source>
        <dbReference type="EMBL" id="MBF4103089.1"/>
    </source>
</evidence>
<dbReference type="Gene3D" id="1.20.58.850">
    <property type="match status" value="1"/>
</dbReference>
<protein>
    <submittedName>
        <fullName evidence="1">Uncharacterized protein</fullName>
    </submittedName>
</protein>
<dbReference type="AlphaFoldDB" id="A0A930UVR0"/>
<reference evidence="1" key="1">
    <citation type="submission" date="2020-11" db="EMBL/GenBank/DDBJ databases">
        <title>Gallibacterium anatis 1637, full genome, WGS.</title>
        <authorList>
            <person name="Laishevtcev A.I."/>
            <person name="Yakimova E.A."/>
            <person name="Petkovich D."/>
            <person name="Stepanova T.V."/>
            <person name="Kalendr R.S."/>
            <person name="Rubalsky E.O."/>
            <person name="Zulkarneev E.R."/>
            <person name="Aleshkin A.V."/>
        </authorList>
    </citation>
    <scope>NUCLEOTIDE SEQUENCE</scope>
    <source>
        <strain evidence="1">1637</strain>
    </source>
</reference>